<dbReference type="EMBL" id="BAAAME010000004">
    <property type="protein sequence ID" value="GAA1745451.1"/>
    <property type="molecule type" value="Genomic_DNA"/>
</dbReference>
<sequence>MDSLGRTYLLVDGENIDATLGGSILGRRPQPQERPRWDRLLTFAEEHWGQPVTPLFFLAVHGEIPMPFVQALTSLGYKPVPLSGTPDQKVVDLGIQRTLEEIGRREGDVVLVSNDGDFIPQLAPLIGTRRTGLLAFNEFRNLGYTELQAQGLEVFDLEYDVHAFTETLPRLRVIPIDEFDPAQFLG</sequence>
<dbReference type="Proteomes" id="UP001501057">
    <property type="component" value="Unassembled WGS sequence"/>
</dbReference>
<comment type="caution">
    <text evidence="1">The sequence shown here is derived from an EMBL/GenBank/DDBJ whole genome shotgun (WGS) entry which is preliminary data.</text>
</comment>
<reference evidence="2" key="1">
    <citation type="journal article" date="2019" name="Int. J. Syst. Evol. Microbiol.">
        <title>The Global Catalogue of Microorganisms (GCM) 10K type strain sequencing project: providing services to taxonomists for standard genome sequencing and annotation.</title>
        <authorList>
            <consortium name="The Broad Institute Genomics Platform"/>
            <consortium name="The Broad Institute Genome Sequencing Center for Infectious Disease"/>
            <person name="Wu L."/>
            <person name="Ma J."/>
        </authorList>
    </citation>
    <scope>NUCLEOTIDE SEQUENCE [LARGE SCALE GENOMIC DNA]</scope>
    <source>
        <strain evidence="2">JCM 13518</strain>
    </source>
</reference>
<dbReference type="Gene3D" id="3.40.50.1010">
    <property type="entry name" value="5'-nuclease"/>
    <property type="match status" value="1"/>
</dbReference>
<gene>
    <name evidence="1" type="ORF">GCM10009710_26850</name>
</gene>
<proteinExistence type="predicted"/>
<organism evidence="1 2">
    <name type="scientific">Aeromicrobium alkaliterrae</name>
    <dbReference type="NCBI Taxonomy" id="302168"/>
    <lineage>
        <taxon>Bacteria</taxon>
        <taxon>Bacillati</taxon>
        <taxon>Actinomycetota</taxon>
        <taxon>Actinomycetes</taxon>
        <taxon>Propionibacteriales</taxon>
        <taxon>Nocardioidaceae</taxon>
        <taxon>Aeromicrobium</taxon>
    </lineage>
</organism>
<accession>A0ABP4W207</accession>
<name>A0ABP4W207_9ACTN</name>
<protein>
    <submittedName>
        <fullName evidence="1">NYN domain-containing protein</fullName>
    </submittedName>
</protein>
<keyword evidence="2" id="KW-1185">Reference proteome</keyword>
<dbReference type="RefSeq" id="WP_344202490.1">
    <property type="nucleotide sequence ID" value="NZ_BAAAME010000004.1"/>
</dbReference>
<evidence type="ECO:0000313" key="1">
    <source>
        <dbReference type="EMBL" id="GAA1745451.1"/>
    </source>
</evidence>
<evidence type="ECO:0000313" key="2">
    <source>
        <dbReference type="Proteomes" id="UP001501057"/>
    </source>
</evidence>